<reference evidence="2 3" key="1">
    <citation type="submission" date="2016-10" db="EMBL/GenBank/DDBJ databases">
        <authorList>
            <person name="de Groot N.N."/>
        </authorList>
    </citation>
    <scope>NUCLEOTIDE SEQUENCE [LARGE SCALE GENOMIC DNA]</scope>
    <source>
        <strain evidence="2 3">DSM 44215</strain>
    </source>
</reference>
<feature type="domain" description="Bacterial bifunctional deaminase-reductase C-terminal" evidence="1">
    <location>
        <begin position="4"/>
        <end position="180"/>
    </location>
</feature>
<gene>
    <name evidence="2" type="ORF">SAMN04488548_1343755</name>
</gene>
<dbReference type="GO" id="GO:0008703">
    <property type="term" value="F:5-amino-6-(5-phosphoribosylamino)uracil reductase activity"/>
    <property type="evidence" value="ECO:0007669"/>
    <property type="project" value="InterPro"/>
</dbReference>
<dbReference type="OrthoDB" id="195113at2"/>
<sequence>MRELVYYVAVSLDGYIAGPDGEFDAFLVEGDHMAGINERFPDTIPTDHAAALGIDQSGGGFDTVLMGANTYAVGLPAAPSPYRHLDQYVFTHRPPAPVDGVTFTDRDPVELVRELKSRDGKDVWLCGGGSLATQLAGEIDRLVLKRQPLLFGDGIPLFTPGTYAPGRFDRVSSREFGTGVSFTEYVRA</sequence>
<dbReference type="InterPro" id="IPR002734">
    <property type="entry name" value="RibDG_C"/>
</dbReference>
<dbReference type="Pfam" id="PF01872">
    <property type="entry name" value="RibD_C"/>
    <property type="match status" value="1"/>
</dbReference>
<dbReference type="InterPro" id="IPR024072">
    <property type="entry name" value="DHFR-like_dom_sf"/>
</dbReference>
<dbReference type="Gene3D" id="3.40.430.10">
    <property type="entry name" value="Dihydrofolate Reductase, subunit A"/>
    <property type="match status" value="1"/>
</dbReference>
<protein>
    <submittedName>
        <fullName evidence="2">Dihydrofolate reductase</fullName>
    </submittedName>
</protein>
<dbReference type="InterPro" id="IPR050765">
    <property type="entry name" value="Riboflavin_Biosynth_HTPR"/>
</dbReference>
<name>A0A1H2KVI0_9ACTN</name>
<dbReference type="Proteomes" id="UP000183180">
    <property type="component" value="Unassembled WGS sequence"/>
</dbReference>
<dbReference type="RefSeq" id="WP_074852306.1">
    <property type="nucleotide sequence ID" value="NZ_FNLM01000034.1"/>
</dbReference>
<evidence type="ECO:0000313" key="3">
    <source>
        <dbReference type="Proteomes" id="UP000183180"/>
    </source>
</evidence>
<dbReference type="STRING" id="158898.SAMN04488548_1343755"/>
<proteinExistence type="predicted"/>
<dbReference type="PANTHER" id="PTHR38011">
    <property type="entry name" value="DIHYDROFOLATE REDUCTASE FAMILY PROTEIN (AFU_ORTHOLOGUE AFUA_8G06820)"/>
    <property type="match status" value="1"/>
</dbReference>
<dbReference type="GO" id="GO:0009231">
    <property type="term" value="P:riboflavin biosynthetic process"/>
    <property type="evidence" value="ECO:0007669"/>
    <property type="project" value="InterPro"/>
</dbReference>
<evidence type="ECO:0000259" key="1">
    <source>
        <dbReference type="Pfam" id="PF01872"/>
    </source>
</evidence>
<dbReference type="SUPFAM" id="SSF53597">
    <property type="entry name" value="Dihydrofolate reductase-like"/>
    <property type="match status" value="1"/>
</dbReference>
<dbReference type="AlphaFoldDB" id="A0A1H2KVI0"/>
<organism evidence="2 3">
    <name type="scientific">Gordonia westfalica</name>
    <dbReference type="NCBI Taxonomy" id="158898"/>
    <lineage>
        <taxon>Bacteria</taxon>
        <taxon>Bacillati</taxon>
        <taxon>Actinomycetota</taxon>
        <taxon>Actinomycetes</taxon>
        <taxon>Mycobacteriales</taxon>
        <taxon>Gordoniaceae</taxon>
        <taxon>Gordonia</taxon>
    </lineage>
</organism>
<dbReference type="EMBL" id="FNLM01000034">
    <property type="protein sequence ID" value="SDU72356.1"/>
    <property type="molecule type" value="Genomic_DNA"/>
</dbReference>
<accession>A0A1H2KVI0</accession>
<evidence type="ECO:0000313" key="2">
    <source>
        <dbReference type="EMBL" id="SDU72356.1"/>
    </source>
</evidence>
<dbReference type="PANTHER" id="PTHR38011:SF11">
    <property type="entry name" value="2,5-DIAMINO-6-RIBOSYLAMINO-4(3H)-PYRIMIDINONE 5'-PHOSPHATE REDUCTASE"/>
    <property type="match status" value="1"/>
</dbReference>